<keyword evidence="4 11" id="KW-0808">Transferase</keyword>
<keyword evidence="7" id="KW-1133">Transmembrane helix</keyword>
<keyword evidence="12" id="KW-1185">Reference proteome</keyword>
<dbReference type="GO" id="GO:0006024">
    <property type="term" value="P:glycosaminoglycan biosynthetic process"/>
    <property type="evidence" value="ECO:0007669"/>
    <property type="project" value="TreeGrafter"/>
</dbReference>
<evidence type="ECO:0000256" key="7">
    <source>
        <dbReference type="ARBA" id="ARBA00022989"/>
    </source>
</evidence>
<dbReference type="PANTHER" id="PTHR11214">
    <property type="entry name" value="BETA-1,3-N-ACETYLGLUCOSAMINYLTRANSFERASE"/>
    <property type="match status" value="1"/>
</dbReference>
<dbReference type="GO" id="GO:0006493">
    <property type="term" value="P:protein O-linked glycosylation"/>
    <property type="evidence" value="ECO:0007669"/>
    <property type="project" value="TreeGrafter"/>
</dbReference>
<evidence type="ECO:0000256" key="8">
    <source>
        <dbReference type="ARBA" id="ARBA00023034"/>
    </source>
</evidence>
<dbReference type="Pfam" id="PF01762">
    <property type="entry name" value="Galactosyl_T"/>
    <property type="match status" value="1"/>
</dbReference>
<dbReference type="Gene3D" id="3.90.550.50">
    <property type="match status" value="1"/>
</dbReference>
<evidence type="ECO:0000256" key="6">
    <source>
        <dbReference type="ARBA" id="ARBA00022968"/>
    </source>
</evidence>
<accession>A0A2B4RPR6</accession>
<evidence type="ECO:0000256" key="9">
    <source>
        <dbReference type="ARBA" id="ARBA00023136"/>
    </source>
</evidence>
<dbReference type="PANTHER" id="PTHR11214:SF3">
    <property type="entry name" value="BETA-1,3-GALACTOSYLTRANSFERASE 6"/>
    <property type="match status" value="1"/>
</dbReference>
<keyword evidence="8" id="KW-0333">Golgi apparatus</keyword>
<feature type="region of interest" description="Disordered" evidence="10">
    <location>
        <begin position="567"/>
        <end position="595"/>
    </location>
</feature>
<keyword evidence="5" id="KW-0812">Transmembrane</keyword>
<evidence type="ECO:0000313" key="11">
    <source>
        <dbReference type="EMBL" id="PFX20414.1"/>
    </source>
</evidence>
<keyword evidence="3 11" id="KW-0328">Glycosyltransferase</keyword>
<reference evidence="12" key="1">
    <citation type="journal article" date="2017" name="bioRxiv">
        <title>Comparative analysis of the genomes of Stylophora pistillata and Acropora digitifera provides evidence for extensive differences between species of corals.</title>
        <authorList>
            <person name="Voolstra C.R."/>
            <person name="Li Y."/>
            <person name="Liew Y.J."/>
            <person name="Baumgarten S."/>
            <person name="Zoccola D."/>
            <person name="Flot J.-F."/>
            <person name="Tambutte S."/>
            <person name="Allemand D."/>
            <person name="Aranda M."/>
        </authorList>
    </citation>
    <scope>NUCLEOTIDE SEQUENCE [LARGE SCALE GENOMIC DNA]</scope>
</reference>
<name>A0A2B4RPR6_STYPI</name>
<evidence type="ECO:0000256" key="4">
    <source>
        <dbReference type="ARBA" id="ARBA00022679"/>
    </source>
</evidence>
<dbReference type="GO" id="GO:0047220">
    <property type="term" value="F:galactosylxylosylprotein 3-beta-galactosyltransferase activity"/>
    <property type="evidence" value="ECO:0007669"/>
    <property type="project" value="TreeGrafter"/>
</dbReference>
<evidence type="ECO:0000256" key="1">
    <source>
        <dbReference type="ARBA" id="ARBA00004323"/>
    </source>
</evidence>
<comment type="subcellular location">
    <subcellularLocation>
        <location evidence="1">Golgi apparatus membrane</location>
        <topology evidence="1">Single-pass type II membrane protein</topology>
    </subcellularLocation>
</comment>
<feature type="compositionally biased region" description="Basic and acidic residues" evidence="10">
    <location>
        <begin position="573"/>
        <end position="587"/>
    </location>
</feature>
<dbReference type="InterPro" id="IPR002659">
    <property type="entry name" value="Glyco_trans_31"/>
</dbReference>
<dbReference type="AlphaFoldDB" id="A0A2B4RPR6"/>
<evidence type="ECO:0000256" key="3">
    <source>
        <dbReference type="ARBA" id="ARBA00022676"/>
    </source>
</evidence>
<evidence type="ECO:0000313" key="12">
    <source>
        <dbReference type="Proteomes" id="UP000225706"/>
    </source>
</evidence>
<dbReference type="GO" id="GO:0000139">
    <property type="term" value="C:Golgi membrane"/>
    <property type="evidence" value="ECO:0007669"/>
    <property type="project" value="UniProtKB-SubCell"/>
</dbReference>
<keyword evidence="9" id="KW-0472">Membrane</keyword>
<sequence length="750" mass="85637">MASRCHLFWTLLCLVILEGLFIGTITKWTSLLEAPNSRKKETLYVNSPGVNSAYLFQRGRPGNILLFVAILTHASRRARRDAIRDTWFTECKRRPDEVFCAFFTDQAGLENETKNAILQEQEEKNDLIFLQVEDNLAFTERLLQAMEWALKSHKFDFFLRIDDDHFLCLDRLLYELNFRPKEALYWGFVHCKPKIVRVDEAWLLLTYDLIQEVLDKRNSTLLCSPYGDQAAALWMMESKKNVTYFMDNQRIVHKSAGKDQRFLLDKNVCQKYLSLHGSYPRSMRQLWLSSFVLRKKASLSAPYNITEIEPFAKLCRHPPVFDYKGFFPEYRFEPKPCSENPKWSISRKPHVGREEAGEIEVLSLLPPHRHKIKMESDNGEELSYVNNDESSSFYSENDEQYSDDDFGSECSCSTCSTCSTCEICEEELAEEEFGDSSDEGMGHNVPGCENSIQFCNSDSDNTEKQLHALKNELQLPAKNGFKTDEKYIIEKFTNVVVLKADASQFKNGGYFTGKDKTQEILLGGKQKKKKVTFFDSSSLSDVQTEAYSISSLSDSSTSGCCADFNQPLQNGENFDHKTMSSDPENEHSNNLSEGDLDREYHRLKGVLKTIDPSKLLSVLKHSLKTKDSETINALGTLLPKNKFTADTVHCVRCHKEYDPHFGRKRCTLYHPEKGVWKISQNSQGASFKCGLCLSLFTLQGAFEYKPSIASEKNCGICFEGVHTPDPDEVNYQPTGAAQCCEDKGCIEFYV</sequence>
<evidence type="ECO:0000256" key="10">
    <source>
        <dbReference type="SAM" id="MobiDB-lite"/>
    </source>
</evidence>
<dbReference type="OrthoDB" id="10071807at2759"/>
<evidence type="ECO:0000256" key="5">
    <source>
        <dbReference type="ARBA" id="ARBA00022692"/>
    </source>
</evidence>
<proteinExistence type="inferred from homology"/>
<comment type="similarity">
    <text evidence="2">Belongs to the glycosyltransferase 31 family.</text>
</comment>
<dbReference type="Proteomes" id="UP000225706">
    <property type="component" value="Unassembled WGS sequence"/>
</dbReference>
<dbReference type="EMBL" id="LSMT01000318">
    <property type="protein sequence ID" value="PFX20414.1"/>
    <property type="molecule type" value="Genomic_DNA"/>
</dbReference>
<organism evidence="11 12">
    <name type="scientific">Stylophora pistillata</name>
    <name type="common">Smooth cauliflower coral</name>
    <dbReference type="NCBI Taxonomy" id="50429"/>
    <lineage>
        <taxon>Eukaryota</taxon>
        <taxon>Metazoa</taxon>
        <taxon>Cnidaria</taxon>
        <taxon>Anthozoa</taxon>
        <taxon>Hexacorallia</taxon>
        <taxon>Scleractinia</taxon>
        <taxon>Astrocoeniina</taxon>
        <taxon>Pocilloporidae</taxon>
        <taxon>Stylophora</taxon>
    </lineage>
</organism>
<gene>
    <name evidence="11" type="primary">B3galt6</name>
    <name evidence="11" type="ORF">AWC38_SpisGene15146</name>
</gene>
<protein>
    <submittedName>
        <fullName evidence="11">Beta-1,3-galactosyltransferase 6</fullName>
    </submittedName>
</protein>
<keyword evidence="6" id="KW-0735">Signal-anchor</keyword>
<comment type="caution">
    <text evidence="11">The sequence shown here is derived from an EMBL/GenBank/DDBJ whole genome shotgun (WGS) entry which is preliminary data.</text>
</comment>
<evidence type="ECO:0000256" key="2">
    <source>
        <dbReference type="ARBA" id="ARBA00008661"/>
    </source>
</evidence>